<proteinExistence type="predicted"/>
<keyword evidence="5" id="KW-1185">Reference proteome</keyword>
<feature type="domain" description="Non-reducing end beta-L-arabinofuranosidase-like GH127 middle" evidence="2">
    <location>
        <begin position="430"/>
        <end position="498"/>
    </location>
</feature>
<evidence type="ECO:0000313" key="5">
    <source>
        <dbReference type="Proteomes" id="UP000054342"/>
    </source>
</evidence>
<dbReference type="Pfam" id="PF20737">
    <property type="entry name" value="Glyco_hydro127C"/>
    <property type="match status" value="1"/>
</dbReference>
<protein>
    <recommendedName>
        <fullName evidence="6">DUF1680 domain protein</fullName>
    </recommendedName>
</protein>
<dbReference type="InterPro" id="IPR049049">
    <property type="entry name" value="Beta-AFase-like_GH127_C"/>
</dbReference>
<dbReference type="OrthoDB" id="654211at2759"/>
<evidence type="ECO:0000259" key="1">
    <source>
        <dbReference type="Pfam" id="PF07944"/>
    </source>
</evidence>
<dbReference type="InterPro" id="IPR049046">
    <property type="entry name" value="Beta-AFase-like_GH127_middle"/>
</dbReference>
<dbReference type="Pfam" id="PF07944">
    <property type="entry name" value="Beta-AFase-like_GH127_cat"/>
    <property type="match status" value="1"/>
</dbReference>
<dbReference type="InterPro" id="IPR049174">
    <property type="entry name" value="Beta-AFase-like"/>
</dbReference>
<dbReference type="GeneID" id="25326429"/>
<dbReference type="PANTHER" id="PTHR43465:SF2">
    <property type="entry name" value="DUF1680 DOMAIN PROTEIN (AFU_ORTHOLOGUE AFUA_1G08910)"/>
    <property type="match status" value="1"/>
</dbReference>
<feature type="domain" description="Non-reducing end beta-L-arabinofuranosidase-like GH127 C-terminal" evidence="3">
    <location>
        <begin position="514"/>
        <end position="625"/>
    </location>
</feature>
<dbReference type="STRING" id="348802.A0A0D2EK29"/>
<dbReference type="SUPFAM" id="SSF48208">
    <property type="entry name" value="Six-hairpin glycosidases"/>
    <property type="match status" value="1"/>
</dbReference>
<dbReference type="GO" id="GO:0005975">
    <property type="term" value="P:carbohydrate metabolic process"/>
    <property type="evidence" value="ECO:0007669"/>
    <property type="project" value="InterPro"/>
</dbReference>
<sequence length="628" mass="71536">MADTYKDVPVRNVDISSPFWAHMRECSRQKTIPAIIKAQKLSGHWQCLTWKEGHDAEIHPFWDSDIYKTTEAACYQLMTKDDPTMRANVEEAVDMIRAAQHPDGYINSYYTVNGIQNRWTNLRDMHELYCLGHLFECCVAYETLTGSGRLLEPVMKAVRHIDSVFGTESGKKRGYPGHQEIEIGLLRLYEMTGDPLLLKVASYFIHERGTRDSNGETYFDHEAKARGEEYKHHFHMKPWYRFPRDYAYQQADCPLTEATEVQGHAVRAMYYFIAATDLFRLKGEKDIKTALDRMWRDLVDTKLYVTGGIGSIRQWEGFGPRYFLGDTEEGGICYSETCACFALIMWCQRMLRLDLRAEYAEVMEVGLYNGFLGAVNGVGDAFYYEDVLRTFTGRPKERSRWFEVACCPPNVAKLLGCMGSLIYSFKDDMVAIHLYIESTLRVPDTDIVITQKSNLPWSGDVEIKVQGTTALALRIPSWADDYKCSVSGEVRNGYLYLPASKDAEVKLTFTMKPRKVFANPKTGKNEVCIMRGPLVYCIEDADNDVDVDNVFLTPSSFKEGKATSIASVQDVVPVIARGKEITNANSVPLYGQQPWEYGDEKELVFIPYFLRANRGGKGGMRVWCPKLS</sequence>
<reference evidence="4 5" key="1">
    <citation type="submission" date="2015-01" db="EMBL/GenBank/DDBJ databases">
        <title>The Genome Sequence of Exophiala xenobiotica CBS118157.</title>
        <authorList>
            <consortium name="The Broad Institute Genomics Platform"/>
            <person name="Cuomo C."/>
            <person name="de Hoog S."/>
            <person name="Gorbushina A."/>
            <person name="Stielow B."/>
            <person name="Teixiera M."/>
            <person name="Abouelleil A."/>
            <person name="Chapman S.B."/>
            <person name="Priest M."/>
            <person name="Young S.K."/>
            <person name="Wortman J."/>
            <person name="Nusbaum C."/>
            <person name="Birren B."/>
        </authorList>
    </citation>
    <scope>NUCLEOTIDE SEQUENCE [LARGE SCALE GENOMIC DNA]</scope>
    <source>
        <strain evidence="4 5">CBS 118157</strain>
    </source>
</reference>
<accession>A0A0D2EK29</accession>
<dbReference type="RefSeq" id="XP_013316382.1">
    <property type="nucleotide sequence ID" value="XM_013460928.1"/>
</dbReference>
<dbReference type="Proteomes" id="UP000054342">
    <property type="component" value="Unassembled WGS sequence"/>
</dbReference>
<dbReference type="InterPro" id="IPR012878">
    <property type="entry name" value="Beta-AFase-like_GH127_cat"/>
</dbReference>
<organism evidence="4 5">
    <name type="scientific">Exophiala xenobiotica</name>
    <dbReference type="NCBI Taxonomy" id="348802"/>
    <lineage>
        <taxon>Eukaryota</taxon>
        <taxon>Fungi</taxon>
        <taxon>Dikarya</taxon>
        <taxon>Ascomycota</taxon>
        <taxon>Pezizomycotina</taxon>
        <taxon>Eurotiomycetes</taxon>
        <taxon>Chaetothyriomycetidae</taxon>
        <taxon>Chaetothyriales</taxon>
        <taxon>Herpotrichiellaceae</taxon>
        <taxon>Exophiala</taxon>
    </lineage>
</organism>
<name>A0A0D2EK29_9EURO</name>
<dbReference type="AlphaFoldDB" id="A0A0D2EK29"/>
<dbReference type="PANTHER" id="PTHR43465">
    <property type="entry name" value="DUF1680 DOMAIN PROTEIN (AFU_ORTHOLOGUE AFUA_1G08910)"/>
    <property type="match status" value="1"/>
</dbReference>
<dbReference type="HOGENOM" id="CLU_013148_1_0_1"/>
<evidence type="ECO:0000313" key="4">
    <source>
        <dbReference type="EMBL" id="KIW55798.1"/>
    </source>
</evidence>
<dbReference type="Pfam" id="PF20736">
    <property type="entry name" value="Glyco_hydro127M"/>
    <property type="match status" value="1"/>
</dbReference>
<evidence type="ECO:0000259" key="2">
    <source>
        <dbReference type="Pfam" id="PF20736"/>
    </source>
</evidence>
<feature type="domain" description="Non-reducing end beta-L-arabinofuranosidase-like GH127 catalytic" evidence="1">
    <location>
        <begin position="44"/>
        <end position="414"/>
    </location>
</feature>
<evidence type="ECO:0008006" key="6">
    <source>
        <dbReference type="Google" id="ProtNLM"/>
    </source>
</evidence>
<dbReference type="EMBL" id="KN847319">
    <property type="protein sequence ID" value="KIW55798.1"/>
    <property type="molecule type" value="Genomic_DNA"/>
</dbReference>
<dbReference type="InterPro" id="IPR008928">
    <property type="entry name" value="6-hairpin_glycosidase_sf"/>
</dbReference>
<gene>
    <name evidence="4" type="ORF">PV05_04521</name>
</gene>
<evidence type="ECO:0000259" key="3">
    <source>
        <dbReference type="Pfam" id="PF20737"/>
    </source>
</evidence>